<evidence type="ECO:0000256" key="13">
    <source>
        <dbReference type="SAM" id="Coils"/>
    </source>
</evidence>
<evidence type="ECO:0000256" key="7">
    <source>
        <dbReference type="ARBA" id="ARBA00022989"/>
    </source>
</evidence>
<dbReference type="GO" id="GO:0045259">
    <property type="term" value="C:proton-transporting ATP synthase complex"/>
    <property type="evidence" value="ECO:0007669"/>
    <property type="project" value="UniProtKB-KW"/>
</dbReference>
<keyword evidence="15" id="KW-0150">Chloroplast</keyword>
<dbReference type="InterPro" id="IPR050059">
    <property type="entry name" value="ATP_synthase_B_chain"/>
</dbReference>
<comment type="function">
    <text evidence="10 11">F(1)F(0) ATP synthase produces ATP from ADP in the presence of a proton or sodium gradient. F-type ATPases consist of two structural domains, F(1) containing the extramembraneous catalytic core and F(0) containing the membrane proton channel, linked together by a central stalk and a peripheral stalk. During catalysis, ATP synthesis in the catalytic domain of F(1) is coupled via a rotary mechanism of the central stalk subunits to proton translocation.</text>
</comment>
<dbReference type="InterPro" id="IPR002146">
    <property type="entry name" value="ATP_synth_b/b'su_bac/chlpt"/>
</dbReference>
<dbReference type="NCBIfam" id="NF005607">
    <property type="entry name" value="PRK07353.1"/>
    <property type="match status" value="1"/>
</dbReference>
<keyword evidence="13" id="KW-0175">Coiled coil</keyword>
<evidence type="ECO:0000256" key="12">
    <source>
        <dbReference type="RuleBase" id="RU003848"/>
    </source>
</evidence>
<comment type="function">
    <text evidence="11">Component of the F(0) channel, it forms part of the peripheral stalk, linking F(1) to F(0). The b'-subunit is a diverged and duplicated form of b found in plants and photosynthetic bacteria.</text>
</comment>
<keyword evidence="11" id="KW-0066">ATP synthesis</keyword>
<gene>
    <name evidence="11 15" type="primary">atpG</name>
    <name evidence="11" type="synonym">atpF2</name>
</gene>
<keyword evidence="5 11" id="KW-0812">Transmembrane</keyword>
<dbReference type="InterPro" id="IPR034679">
    <property type="entry name" value="ATP_synth_b"/>
</dbReference>
<dbReference type="EMBL" id="MF401423">
    <property type="protein sequence ID" value="ATJ03002.1"/>
    <property type="molecule type" value="Genomic_DNA"/>
</dbReference>
<evidence type="ECO:0000256" key="5">
    <source>
        <dbReference type="ARBA" id="ARBA00022692"/>
    </source>
</evidence>
<dbReference type="AlphaFoldDB" id="W0RZI4"/>
<evidence type="ECO:0000313" key="14">
    <source>
        <dbReference type="EMBL" id="ATJ03002.1"/>
    </source>
</evidence>
<dbReference type="GO" id="GO:0046933">
    <property type="term" value="F:proton-transporting ATP synthase activity, rotational mechanism"/>
    <property type="evidence" value="ECO:0007669"/>
    <property type="project" value="UniProtKB-UniRule"/>
</dbReference>
<keyword evidence="9 11" id="KW-0472">Membrane</keyword>
<dbReference type="GO" id="GO:0005886">
    <property type="term" value="C:plasma membrane"/>
    <property type="evidence" value="ECO:0007669"/>
    <property type="project" value="UniProtKB-SubCell"/>
</dbReference>
<evidence type="ECO:0000256" key="9">
    <source>
        <dbReference type="ARBA" id="ARBA00023136"/>
    </source>
</evidence>
<dbReference type="Gene3D" id="6.10.250.1580">
    <property type="match status" value="1"/>
</dbReference>
<dbReference type="PANTHER" id="PTHR33445:SF2">
    <property type="entry name" value="ATP SYNTHASE SUBUNIT B', CHLOROPLASTIC"/>
    <property type="match status" value="1"/>
</dbReference>
<dbReference type="CDD" id="cd06503">
    <property type="entry name" value="ATP-synt_Fo_b"/>
    <property type="match status" value="1"/>
</dbReference>
<name>W0RZI4_PORPP</name>
<keyword evidence="8 11" id="KW-0406">Ion transport</keyword>
<feature type="coiled-coil region" evidence="13">
    <location>
        <begin position="61"/>
        <end position="88"/>
    </location>
</feature>
<proteinExistence type="inferred from homology"/>
<dbReference type="RefSeq" id="YP_008965814.1">
    <property type="nucleotide sequence ID" value="NC_023133.1"/>
</dbReference>
<reference evidence="15" key="1">
    <citation type="journal article" date="2014" name="J. Plant Res.">
        <title>Analysis of the complete plastid genome of the unicellular red alga Porphyridium purpureum.</title>
        <authorList>
            <person name="Tajima N."/>
            <person name="Sato S."/>
            <person name="Maruyama F."/>
            <person name="Kurokawa K."/>
            <person name="Ohta H."/>
            <person name="Tabata S."/>
            <person name="Sekine K."/>
            <person name="Moriyama T."/>
            <person name="Sato N."/>
        </authorList>
    </citation>
    <scope>NUCLEOTIDE SEQUENCE</scope>
</reference>
<dbReference type="HAMAP" id="MF_01399">
    <property type="entry name" value="ATP_synth_bprime"/>
    <property type="match status" value="1"/>
</dbReference>
<keyword evidence="4 11" id="KW-0138">CF(0)</keyword>
<sequence>MIHSFIAEAATEPNGGLFDLNATLPLMAIQILILMVVLNSVFYKPITNILDERNEYIKQSLKTASENLKKANELTDKYEIELTDARKSAQSIINNTKKQTQDEVANSIRDVQKQIDLMILDASKELNAQKERAFKTLEDQVDLLSQQIKNKLLSGQPV</sequence>
<evidence type="ECO:0000256" key="8">
    <source>
        <dbReference type="ARBA" id="ARBA00023065"/>
    </source>
</evidence>
<evidence type="ECO:0000256" key="4">
    <source>
        <dbReference type="ARBA" id="ARBA00022547"/>
    </source>
</evidence>
<dbReference type="EMBL" id="AP012987">
    <property type="protein sequence ID" value="BAO23790.1"/>
    <property type="molecule type" value="Genomic_DNA"/>
</dbReference>
<protein>
    <submittedName>
        <fullName evidence="14">ATP synthase CF0 subunit B</fullName>
    </submittedName>
    <submittedName>
        <fullName evidence="15">ATP synthase CF0, subunit B</fullName>
    </submittedName>
</protein>
<evidence type="ECO:0000256" key="10">
    <source>
        <dbReference type="ARBA" id="ARBA00025198"/>
    </source>
</evidence>
<dbReference type="GO" id="GO:0046961">
    <property type="term" value="F:proton-transporting ATPase activity, rotational mechanism"/>
    <property type="evidence" value="ECO:0007669"/>
    <property type="project" value="TreeGrafter"/>
</dbReference>
<geneLocation type="plastid" evidence="15"/>
<feature type="coiled-coil region" evidence="13">
    <location>
        <begin position="120"/>
        <end position="147"/>
    </location>
</feature>
<comment type="subunit">
    <text evidence="11">F-type ATPases have 2 components, F(1) - the catalytic core - and F(0) - the membrane proton channel. F(1) has five subunits: alpha(3), beta(3), gamma(1), delta(1), epsilon(1). F(0) has four main subunits: a(1), b(1), b'(1) and c(10-14). The alpha and beta chains form an alternating ring which encloses part of the gamma chain. F(1) is attached to F(0) by a central stalk formed by the gamma and epsilon chains, while a peripheral stalk is formed by the delta, b and b' chains.</text>
</comment>
<evidence type="ECO:0000256" key="1">
    <source>
        <dbReference type="ARBA" id="ARBA00004167"/>
    </source>
</evidence>
<dbReference type="GeneID" id="17963934"/>
<keyword evidence="11" id="KW-1003">Cell membrane</keyword>
<keyword evidence="6 11" id="KW-0375">Hydrogen ion transport</keyword>
<comment type="similarity">
    <text evidence="2 11 12">Belongs to the ATPase B chain family.</text>
</comment>
<keyword evidence="7 11" id="KW-1133">Transmembrane helix</keyword>
<comment type="subcellular location">
    <subcellularLocation>
        <location evidence="11">Cell membrane</location>
        <topology evidence="11">Single-pass membrane protein</topology>
    </subcellularLocation>
    <subcellularLocation>
        <location evidence="1">Membrane</location>
        <topology evidence="1">Single-pass membrane protein</topology>
    </subcellularLocation>
</comment>
<evidence type="ECO:0000256" key="2">
    <source>
        <dbReference type="ARBA" id="ARBA00005513"/>
    </source>
</evidence>
<reference evidence="14" key="2">
    <citation type="journal article" date="2017" name="Mitochondrial DNA Part B Resour">
        <title>Characterization of the complete plastid genome of Porphyridium purpureum strain CCMP1328.</title>
        <authorList>
            <person name="Bi G."/>
        </authorList>
    </citation>
    <scope>NUCLEOTIDE SEQUENCE</scope>
</reference>
<keyword evidence="15" id="KW-0934">Plastid</keyword>
<dbReference type="Pfam" id="PF00430">
    <property type="entry name" value="ATP-synt_B"/>
    <property type="match status" value="1"/>
</dbReference>
<evidence type="ECO:0000256" key="3">
    <source>
        <dbReference type="ARBA" id="ARBA00022448"/>
    </source>
</evidence>
<dbReference type="HAMAP" id="MF_01398">
    <property type="entry name" value="ATP_synth_b_bprime"/>
    <property type="match status" value="1"/>
</dbReference>
<keyword evidence="3 11" id="KW-0813">Transport</keyword>
<evidence type="ECO:0000256" key="11">
    <source>
        <dbReference type="HAMAP-Rule" id="MF_01399"/>
    </source>
</evidence>
<accession>W0RZI4</accession>
<feature type="transmembrane region" description="Helical" evidence="11">
    <location>
        <begin position="22"/>
        <end position="43"/>
    </location>
</feature>
<organism evidence="15">
    <name type="scientific">Porphyridium purpureum</name>
    <name type="common">Red alga</name>
    <name type="synonym">Porphyridium cruentum</name>
    <dbReference type="NCBI Taxonomy" id="35688"/>
    <lineage>
        <taxon>Eukaryota</taxon>
        <taxon>Rhodophyta</taxon>
        <taxon>Bangiophyceae</taxon>
        <taxon>Porphyridiales</taxon>
        <taxon>Porphyridiaceae</taxon>
        <taxon>Porphyridium</taxon>
    </lineage>
</organism>
<evidence type="ECO:0000313" key="15">
    <source>
        <dbReference type="EMBL" id="BAO23790.1"/>
    </source>
</evidence>
<evidence type="ECO:0000256" key="6">
    <source>
        <dbReference type="ARBA" id="ARBA00022781"/>
    </source>
</evidence>
<dbReference type="PANTHER" id="PTHR33445">
    <property type="entry name" value="ATP SYNTHASE SUBUNIT B', CHLOROPLASTIC"/>
    <property type="match status" value="1"/>
</dbReference>